<sequence>MAPKRREGLRERPQSPQPLSEREKGERLKELNRQRCKRYRDAIRKDAARHEIQRQKDMERNRKNRQRPLVFWDRLDESWETFQSFQDNSRRVDIKLNEKMSNRRRQLFDVIEL</sequence>
<comment type="caution">
    <text evidence="2">The sequence shown here is derived from an EMBL/GenBank/DDBJ whole genome shotgun (WGS) entry which is preliminary data.</text>
</comment>
<keyword evidence="3" id="KW-1185">Reference proteome</keyword>
<dbReference type="Proteomes" id="UP001519460">
    <property type="component" value="Unassembled WGS sequence"/>
</dbReference>
<gene>
    <name evidence="2" type="ORF">BaRGS_00025131</name>
</gene>
<accession>A0ABD0K932</accession>
<proteinExistence type="predicted"/>
<organism evidence="2 3">
    <name type="scientific">Batillaria attramentaria</name>
    <dbReference type="NCBI Taxonomy" id="370345"/>
    <lineage>
        <taxon>Eukaryota</taxon>
        <taxon>Metazoa</taxon>
        <taxon>Spiralia</taxon>
        <taxon>Lophotrochozoa</taxon>
        <taxon>Mollusca</taxon>
        <taxon>Gastropoda</taxon>
        <taxon>Caenogastropoda</taxon>
        <taxon>Sorbeoconcha</taxon>
        <taxon>Cerithioidea</taxon>
        <taxon>Batillariidae</taxon>
        <taxon>Batillaria</taxon>
    </lineage>
</organism>
<evidence type="ECO:0000313" key="3">
    <source>
        <dbReference type="Proteomes" id="UP001519460"/>
    </source>
</evidence>
<dbReference type="AlphaFoldDB" id="A0ABD0K932"/>
<name>A0ABD0K932_9CAEN</name>
<dbReference type="EMBL" id="JACVVK020000224">
    <property type="protein sequence ID" value="KAK7483578.1"/>
    <property type="molecule type" value="Genomic_DNA"/>
</dbReference>
<reference evidence="2 3" key="1">
    <citation type="journal article" date="2023" name="Sci. Data">
        <title>Genome assembly of the Korean intertidal mud-creeper Batillaria attramentaria.</title>
        <authorList>
            <person name="Patra A.K."/>
            <person name="Ho P.T."/>
            <person name="Jun S."/>
            <person name="Lee S.J."/>
            <person name="Kim Y."/>
            <person name="Won Y.J."/>
        </authorList>
    </citation>
    <scope>NUCLEOTIDE SEQUENCE [LARGE SCALE GENOMIC DNA]</scope>
    <source>
        <strain evidence="2">Wonlab-2016</strain>
    </source>
</reference>
<protein>
    <submittedName>
        <fullName evidence="2">Uncharacterized protein</fullName>
    </submittedName>
</protein>
<feature type="compositionally biased region" description="Basic and acidic residues" evidence="1">
    <location>
        <begin position="1"/>
        <end position="13"/>
    </location>
</feature>
<evidence type="ECO:0000256" key="1">
    <source>
        <dbReference type="SAM" id="MobiDB-lite"/>
    </source>
</evidence>
<feature type="compositionally biased region" description="Basic and acidic residues" evidence="1">
    <location>
        <begin position="20"/>
        <end position="31"/>
    </location>
</feature>
<evidence type="ECO:0000313" key="2">
    <source>
        <dbReference type="EMBL" id="KAK7483578.1"/>
    </source>
</evidence>
<feature type="region of interest" description="Disordered" evidence="1">
    <location>
        <begin position="1"/>
        <end position="31"/>
    </location>
</feature>